<name>A0A0E9UC87_ANGAN</name>
<reference evidence="1" key="2">
    <citation type="journal article" date="2015" name="Fish Shellfish Immunol.">
        <title>Early steps in the European eel (Anguilla anguilla)-Vibrio vulnificus interaction in the gills: Role of the RtxA13 toxin.</title>
        <authorList>
            <person name="Callol A."/>
            <person name="Pajuelo D."/>
            <person name="Ebbesson L."/>
            <person name="Teles M."/>
            <person name="MacKenzie S."/>
            <person name="Amaro C."/>
        </authorList>
    </citation>
    <scope>NUCLEOTIDE SEQUENCE</scope>
</reference>
<sequence>MGGRNTGQAFYIPTPGPSTPDNTLTTLLIL</sequence>
<proteinExistence type="predicted"/>
<dbReference type="AlphaFoldDB" id="A0A0E9UC87"/>
<evidence type="ECO:0000313" key="1">
    <source>
        <dbReference type="EMBL" id="JAH63489.1"/>
    </source>
</evidence>
<organism evidence="1">
    <name type="scientific">Anguilla anguilla</name>
    <name type="common">European freshwater eel</name>
    <name type="synonym">Muraena anguilla</name>
    <dbReference type="NCBI Taxonomy" id="7936"/>
    <lineage>
        <taxon>Eukaryota</taxon>
        <taxon>Metazoa</taxon>
        <taxon>Chordata</taxon>
        <taxon>Craniata</taxon>
        <taxon>Vertebrata</taxon>
        <taxon>Euteleostomi</taxon>
        <taxon>Actinopterygii</taxon>
        <taxon>Neopterygii</taxon>
        <taxon>Teleostei</taxon>
        <taxon>Anguilliformes</taxon>
        <taxon>Anguillidae</taxon>
        <taxon>Anguilla</taxon>
    </lineage>
</organism>
<accession>A0A0E9UC87</accession>
<protein>
    <submittedName>
        <fullName evidence="1">Uncharacterized protein</fullName>
    </submittedName>
</protein>
<reference evidence="1" key="1">
    <citation type="submission" date="2014-11" db="EMBL/GenBank/DDBJ databases">
        <authorList>
            <person name="Amaro Gonzalez C."/>
        </authorList>
    </citation>
    <scope>NUCLEOTIDE SEQUENCE</scope>
</reference>
<dbReference type="EMBL" id="GBXM01045088">
    <property type="protein sequence ID" value="JAH63489.1"/>
    <property type="molecule type" value="Transcribed_RNA"/>
</dbReference>